<evidence type="ECO:0000313" key="7">
    <source>
        <dbReference type="Proteomes" id="UP001060919"/>
    </source>
</evidence>
<dbReference type="GO" id="GO:0004130">
    <property type="term" value="F:cytochrome-c peroxidase activity"/>
    <property type="evidence" value="ECO:0007669"/>
    <property type="project" value="TreeGrafter"/>
</dbReference>
<accession>A0A915VJW0</accession>
<dbReference type="AlphaFoldDB" id="A0A915VJW0"/>
<dbReference type="SUPFAM" id="SSF46626">
    <property type="entry name" value="Cytochrome c"/>
    <property type="match status" value="1"/>
</dbReference>
<dbReference type="PROSITE" id="PS51007">
    <property type="entry name" value="CYTC"/>
    <property type="match status" value="2"/>
</dbReference>
<dbReference type="Gene3D" id="1.10.760.10">
    <property type="entry name" value="Cytochrome c-like domain"/>
    <property type="match status" value="1"/>
</dbReference>
<evidence type="ECO:0000256" key="1">
    <source>
        <dbReference type="ARBA" id="ARBA00022617"/>
    </source>
</evidence>
<dbReference type="PROSITE" id="PS51257">
    <property type="entry name" value="PROKAR_LIPOPROTEIN"/>
    <property type="match status" value="1"/>
</dbReference>
<dbReference type="Proteomes" id="UP001060919">
    <property type="component" value="Chromosome"/>
</dbReference>
<keyword evidence="3 4" id="KW-0408">Iron</keyword>
<dbReference type="PIRSF" id="PIRSF028099">
    <property type="entry name" value="DUF1111"/>
    <property type="match status" value="1"/>
</dbReference>
<feature type="domain" description="Cytochrome c" evidence="5">
    <location>
        <begin position="63"/>
        <end position="230"/>
    </location>
</feature>
<proteinExistence type="predicted"/>
<keyword evidence="7" id="KW-1185">Reference proteome</keyword>
<organism evidence="6 7">
    <name type="scientific">Aureispira anguillae</name>
    <dbReference type="NCBI Taxonomy" id="2864201"/>
    <lineage>
        <taxon>Bacteria</taxon>
        <taxon>Pseudomonadati</taxon>
        <taxon>Bacteroidota</taxon>
        <taxon>Saprospiria</taxon>
        <taxon>Saprospirales</taxon>
        <taxon>Saprospiraceae</taxon>
        <taxon>Aureispira</taxon>
    </lineage>
</organism>
<dbReference type="KEGG" id="aup:AsAng_0000230"/>
<keyword evidence="2 4" id="KW-0479">Metal-binding</keyword>
<dbReference type="GO" id="GO:0020037">
    <property type="term" value="F:heme binding"/>
    <property type="evidence" value="ECO:0007669"/>
    <property type="project" value="InterPro"/>
</dbReference>
<dbReference type="PANTHER" id="PTHR30600">
    <property type="entry name" value="CYTOCHROME C PEROXIDASE-RELATED"/>
    <property type="match status" value="1"/>
</dbReference>
<keyword evidence="1 4" id="KW-0349">Heme</keyword>
<gene>
    <name evidence="6" type="ORF">AsAng_0000230</name>
</gene>
<evidence type="ECO:0000256" key="3">
    <source>
        <dbReference type="ARBA" id="ARBA00023004"/>
    </source>
</evidence>
<feature type="domain" description="Cytochrome c" evidence="5">
    <location>
        <begin position="336"/>
        <end position="468"/>
    </location>
</feature>
<dbReference type="RefSeq" id="WP_264790731.1">
    <property type="nucleotide sequence ID" value="NZ_AP026867.1"/>
</dbReference>
<dbReference type="EMBL" id="AP026867">
    <property type="protein sequence ID" value="BDS09326.1"/>
    <property type="molecule type" value="Genomic_DNA"/>
</dbReference>
<evidence type="ECO:0000313" key="6">
    <source>
        <dbReference type="EMBL" id="BDS09326.1"/>
    </source>
</evidence>
<evidence type="ECO:0000256" key="4">
    <source>
        <dbReference type="PROSITE-ProRule" id="PRU00433"/>
    </source>
</evidence>
<protein>
    <submittedName>
        <fullName evidence="6">C-type cytochrome</fullName>
    </submittedName>
</protein>
<evidence type="ECO:0000259" key="5">
    <source>
        <dbReference type="PROSITE" id="PS51007"/>
    </source>
</evidence>
<reference evidence="6" key="1">
    <citation type="submission" date="2022-09" db="EMBL/GenBank/DDBJ databases">
        <title>Aureispira anguillicida sp. nov., isolated from Leptocephalus of Japanese eel Anguilla japonica.</title>
        <authorList>
            <person name="Yuasa K."/>
            <person name="Mekata T."/>
            <person name="Ikunari K."/>
        </authorList>
    </citation>
    <scope>NUCLEOTIDE SEQUENCE</scope>
    <source>
        <strain evidence="6">EL160426</strain>
    </source>
</reference>
<dbReference type="InterPro" id="IPR009056">
    <property type="entry name" value="Cyt_c-like_dom"/>
</dbReference>
<evidence type="ECO:0000256" key="2">
    <source>
        <dbReference type="ARBA" id="ARBA00022723"/>
    </source>
</evidence>
<dbReference type="Pfam" id="PF06537">
    <property type="entry name" value="DHOR"/>
    <property type="match status" value="2"/>
</dbReference>
<dbReference type="InterPro" id="IPR010538">
    <property type="entry name" value="DHOR"/>
</dbReference>
<name>A0A915VJW0_9BACT</name>
<sequence>MKKQLHFIIIALIITISFSACQKETILYAEQGEQYSGGETTFFNASRNAFSFSAPNLKGMEALQFTTGNSFFNQSWVTAVASTTGRDGLGPLFNETACSGCHFKDGRGRTPEFGEVFGHGMLIRLSIPGTDANGGPLDEPIYGGQFSPGAINGINGEGNFEIHYVEEVGAYADGTTYSLRKPTYTFHDLAYGAMDNNVLISPRVANQMVGMGLLDAIEISAIEAYIDEQDLDADGISGKANYVYNQETHTMDLGRFGWKSGHPNVRQQVAGAFVGDIGITSSLFRNENHTNLQPDCQAAPNGNNSDGYELDEQVLDRVELYSSTLAVPGRRDWDDQEVLKGKALFLQANCQKCHVQKYTTGTHPKFSALSNQTIYPYTDLLLHDMGEGLADNRPEFLANGQEWRTAPLWGIGLVETVNGHTEFLHDGRARNLEEAILWHGGEGEASKEAFRKMSAEERQQLILFVKSL</sequence>
<dbReference type="InterPro" id="IPR051395">
    <property type="entry name" value="Cytochrome_c_Peroxidase/MauG"/>
</dbReference>
<dbReference type="GO" id="GO:0009055">
    <property type="term" value="F:electron transfer activity"/>
    <property type="evidence" value="ECO:0007669"/>
    <property type="project" value="InterPro"/>
</dbReference>
<dbReference type="PANTHER" id="PTHR30600:SF4">
    <property type="entry name" value="CYTOCHROME C DOMAIN-CONTAINING PROTEIN"/>
    <property type="match status" value="1"/>
</dbReference>
<dbReference type="GO" id="GO:0046872">
    <property type="term" value="F:metal ion binding"/>
    <property type="evidence" value="ECO:0007669"/>
    <property type="project" value="UniProtKB-KW"/>
</dbReference>
<dbReference type="InterPro" id="IPR036909">
    <property type="entry name" value="Cyt_c-like_dom_sf"/>
</dbReference>